<feature type="non-terminal residue" evidence="2">
    <location>
        <position position="1"/>
    </location>
</feature>
<reference evidence="2" key="1">
    <citation type="journal article" date="2014" name="Front. Microbiol.">
        <title>High frequency of phylogenetically diverse reductive dehalogenase-homologous genes in deep subseafloor sedimentary metagenomes.</title>
        <authorList>
            <person name="Kawai M."/>
            <person name="Futagami T."/>
            <person name="Toyoda A."/>
            <person name="Takaki Y."/>
            <person name="Nishi S."/>
            <person name="Hori S."/>
            <person name="Arai W."/>
            <person name="Tsubouchi T."/>
            <person name="Morono Y."/>
            <person name="Uchiyama I."/>
            <person name="Ito T."/>
            <person name="Fujiyama A."/>
            <person name="Inagaki F."/>
            <person name="Takami H."/>
        </authorList>
    </citation>
    <scope>NUCLEOTIDE SEQUENCE</scope>
    <source>
        <strain evidence="2">Expedition CK06-06</strain>
    </source>
</reference>
<dbReference type="PANTHER" id="PTHR42852:SF13">
    <property type="entry name" value="PROTEIN DIPZ"/>
    <property type="match status" value="1"/>
</dbReference>
<dbReference type="Pfam" id="PF00578">
    <property type="entry name" value="AhpC-TSA"/>
    <property type="match status" value="1"/>
</dbReference>
<accession>X1P4Z7</accession>
<dbReference type="InterPro" id="IPR000866">
    <property type="entry name" value="AhpC/TSA"/>
</dbReference>
<comment type="caution">
    <text evidence="2">The sequence shown here is derived from an EMBL/GenBank/DDBJ whole genome shotgun (WGS) entry which is preliminary data.</text>
</comment>
<evidence type="ECO:0000313" key="2">
    <source>
        <dbReference type="EMBL" id="GAI25969.1"/>
    </source>
</evidence>
<feature type="domain" description="Thioredoxin" evidence="1">
    <location>
        <begin position="5"/>
        <end position="123"/>
    </location>
</feature>
<dbReference type="CDD" id="cd02966">
    <property type="entry name" value="TlpA_like_family"/>
    <property type="match status" value="1"/>
</dbReference>
<name>X1P4Z7_9ZZZZ</name>
<dbReference type="InterPro" id="IPR017937">
    <property type="entry name" value="Thioredoxin_CS"/>
</dbReference>
<dbReference type="Gene3D" id="3.40.30.10">
    <property type="entry name" value="Glutaredoxin"/>
    <property type="match status" value="1"/>
</dbReference>
<dbReference type="PROSITE" id="PS00194">
    <property type="entry name" value="THIOREDOXIN_1"/>
    <property type="match status" value="1"/>
</dbReference>
<dbReference type="GO" id="GO:0016209">
    <property type="term" value="F:antioxidant activity"/>
    <property type="evidence" value="ECO:0007669"/>
    <property type="project" value="InterPro"/>
</dbReference>
<dbReference type="AlphaFoldDB" id="X1P4Z7"/>
<gene>
    <name evidence="2" type="ORF">S06H3_24604</name>
</gene>
<protein>
    <recommendedName>
        <fullName evidence="1">Thioredoxin domain-containing protein</fullName>
    </recommendedName>
</protein>
<dbReference type="InterPro" id="IPR050553">
    <property type="entry name" value="Thioredoxin_ResA/DsbE_sf"/>
</dbReference>
<dbReference type="EMBL" id="BARV01013764">
    <property type="protein sequence ID" value="GAI25969.1"/>
    <property type="molecule type" value="Genomic_DNA"/>
</dbReference>
<organism evidence="2">
    <name type="scientific">marine sediment metagenome</name>
    <dbReference type="NCBI Taxonomy" id="412755"/>
    <lineage>
        <taxon>unclassified sequences</taxon>
        <taxon>metagenomes</taxon>
        <taxon>ecological metagenomes</taxon>
    </lineage>
</organism>
<dbReference type="InterPro" id="IPR036249">
    <property type="entry name" value="Thioredoxin-like_sf"/>
</dbReference>
<sequence>TMHRPAIIREASQVSLVDGDYEWTLMDIEGTAVSFREFKDEVVFLSIWATWCPPCRAEMPNIQNLFEQYGDRVSFVLASQEAPETILRFMEDHGYTMPVYRLVQNPPSRLSTSSIPTTFLITP</sequence>
<evidence type="ECO:0000259" key="1">
    <source>
        <dbReference type="PROSITE" id="PS51352"/>
    </source>
</evidence>
<feature type="non-terminal residue" evidence="2">
    <location>
        <position position="123"/>
    </location>
</feature>
<dbReference type="GO" id="GO:0016491">
    <property type="term" value="F:oxidoreductase activity"/>
    <property type="evidence" value="ECO:0007669"/>
    <property type="project" value="InterPro"/>
</dbReference>
<proteinExistence type="predicted"/>
<dbReference type="InterPro" id="IPR013766">
    <property type="entry name" value="Thioredoxin_domain"/>
</dbReference>
<dbReference type="PANTHER" id="PTHR42852">
    <property type="entry name" value="THIOL:DISULFIDE INTERCHANGE PROTEIN DSBE"/>
    <property type="match status" value="1"/>
</dbReference>
<dbReference type="PROSITE" id="PS51352">
    <property type="entry name" value="THIOREDOXIN_2"/>
    <property type="match status" value="1"/>
</dbReference>
<dbReference type="SUPFAM" id="SSF52833">
    <property type="entry name" value="Thioredoxin-like"/>
    <property type="match status" value="1"/>
</dbReference>